<keyword evidence="15" id="KW-0169">Cobalamin biosynthesis</keyword>
<evidence type="ECO:0000256" key="1">
    <source>
        <dbReference type="ARBA" id="ARBA00004496"/>
    </source>
</evidence>
<evidence type="ECO:0000256" key="9">
    <source>
        <dbReference type="ARBA" id="ARBA00022840"/>
    </source>
</evidence>
<comment type="similarity">
    <text evidence="3 15">Belongs to the Cob(I)alamin adenosyltransferase family.</text>
</comment>
<dbReference type="SUPFAM" id="SSF89028">
    <property type="entry name" value="Cobalamin adenosyltransferase-like"/>
    <property type="match status" value="1"/>
</dbReference>
<dbReference type="InterPro" id="IPR036451">
    <property type="entry name" value="CblAdoTrfase-like_sf"/>
</dbReference>
<proteinExistence type="inferred from homology"/>
<dbReference type="UniPathway" id="UPA00148">
    <property type="reaction ID" value="UER00233"/>
</dbReference>
<organism evidence="17 18">
    <name type="scientific">Leptonema illini</name>
    <dbReference type="NCBI Taxonomy" id="183"/>
    <lineage>
        <taxon>Bacteria</taxon>
        <taxon>Pseudomonadati</taxon>
        <taxon>Spirochaetota</taxon>
        <taxon>Spirochaetia</taxon>
        <taxon>Leptospirales</taxon>
        <taxon>Leptospiraceae</taxon>
        <taxon>Leptonema</taxon>
    </lineage>
</organism>
<comment type="subcellular location">
    <subcellularLocation>
        <location evidence="1">Cytoplasm</location>
    </subcellularLocation>
</comment>
<dbReference type="InterPro" id="IPR029499">
    <property type="entry name" value="PduO-typ"/>
</dbReference>
<evidence type="ECO:0000256" key="2">
    <source>
        <dbReference type="ARBA" id="ARBA00005121"/>
    </source>
</evidence>
<dbReference type="Gene3D" id="1.20.1200.10">
    <property type="entry name" value="Cobalamin adenosyltransferase-like"/>
    <property type="match status" value="1"/>
</dbReference>
<comment type="catalytic activity">
    <reaction evidence="14 15">
        <text>2 cob(II)alamin + reduced [electron-transfer flavoprotein] + 2 ATP = 2 adenosylcob(III)alamin + 2 triphosphate + oxidized [electron-transfer flavoprotein] + 3 H(+)</text>
        <dbReference type="Rhea" id="RHEA:28671"/>
        <dbReference type="Rhea" id="RHEA-COMP:10685"/>
        <dbReference type="Rhea" id="RHEA-COMP:10686"/>
        <dbReference type="ChEBI" id="CHEBI:15378"/>
        <dbReference type="ChEBI" id="CHEBI:16304"/>
        <dbReference type="ChEBI" id="CHEBI:18036"/>
        <dbReference type="ChEBI" id="CHEBI:18408"/>
        <dbReference type="ChEBI" id="CHEBI:30616"/>
        <dbReference type="ChEBI" id="CHEBI:57692"/>
        <dbReference type="ChEBI" id="CHEBI:58307"/>
        <dbReference type="EC" id="2.5.1.17"/>
    </reaction>
</comment>
<sequence>MKIYTKKGDGGMTGLATGERVAKHDLRVEMYGTADELNAVLGLVTSRIVGDEPGEERRQLLREMQEQQCLLFELGAELAGYYRDAGVSVIEEADVHALELAIDRMNDQLEPMKSFILPGGTTAASFLHLARTVCRRLERQMTSVHEERPELVLAGALKYVNRLSDYLFVAARFANHLAGTTDIPWKSRKKS</sequence>
<evidence type="ECO:0000256" key="3">
    <source>
        <dbReference type="ARBA" id="ARBA00007487"/>
    </source>
</evidence>
<keyword evidence="9 15" id="KW-0067">ATP-binding</keyword>
<evidence type="ECO:0000256" key="5">
    <source>
        <dbReference type="ARBA" id="ARBA00020963"/>
    </source>
</evidence>
<dbReference type="EC" id="2.5.1.17" evidence="4 15"/>
<dbReference type="NCBIfam" id="TIGR00636">
    <property type="entry name" value="PduO_Nterm"/>
    <property type="match status" value="1"/>
</dbReference>
<dbReference type="PANTHER" id="PTHR12213:SF0">
    <property type="entry name" value="CORRINOID ADENOSYLTRANSFERASE MMAB"/>
    <property type="match status" value="1"/>
</dbReference>
<dbReference type="Pfam" id="PF01923">
    <property type="entry name" value="Cob_adeno_trans"/>
    <property type="match status" value="1"/>
</dbReference>
<dbReference type="GO" id="GO:0005524">
    <property type="term" value="F:ATP binding"/>
    <property type="evidence" value="ECO:0007669"/>
    <property type="project" value="UniProtKB-UniRule"/>
</dbReference>
<comment type="caution">
    <text evidence="17">The sequence shown here is derived from an EMBL/GenBank/DDBJ whole genome shotgun (WGS) entry which is preliminary data.</text>
</comment>
<evidence type="ECO:0000259" key="16">
    <source>
        <dbReference type="Pfam" id="PF01923"/>
    </source>
</evidence>
<evidence type="ECO:0000256" key="14">
    <source>
        <dbReference type="ARBA" id="ARBA00048692"/>
    </source>
</evidence>
<dbReference type="GO" id="GO:0009236">
    <property type="term" value="P:cobalamin biosynthetic process"/>
    <property type="evidence" value="ECO:0007669"/>
    <property type="project" value="UniProtKB-UniRule"/>
</dbReference>
<feature type="domain" description="Cobalamin adenosyltransferase-like" evidence="16">
    <location>
        <begin position="3"/>
        <end position="174"/>
    </location>
</feature>
<comment type="catalytic activity">
    <reaction evidence="13 15">
        <text>2 cob(II)yrinate a,c diamide + reduced [electron-transfer flavoprotein] + 2 ATP = 2 adenosylcob(III)yrinate a,c-diamide + 2 triphosphate + oxidized [electron-transfer flavoprotein] + 3 H(+)</text>
        <dbReference type="Rhea" id="RHEA:11528"/>
        <dbReference type="Rhea" id="RHEA-COMP:10685"/>
        <dbReference type="Rhea" id="RHEA-COMP:10686"/>
        <dbReference type="ChEBI" id="CHEBI:15378"/>
        <dbReference type="ChEBI" id="CHEBI:18036"/>
        <dbReference type="ChEBI" id="CHEBI:30616"/>
        <dbReference type="ChEBI" id="CHEBI:57692"/>
        <dbReference type="ChEBI" id="CHEBI:58307"/>
        <dbReference type="ChEBI" id="CHEBI:58503"/>
        <dbReference type="ChEBI" id="CHEBI:58537"/>
        <dbReference type="EC" id="2.5.1.17"/>
    </reaction>
</comment>
<name>A0A833H3I2_9LEPT</name>
<dbReference type="AlphaFoldDB" id="A0A833H3I2"/>
<evidence type="ECO:0000313" key="17">
    <source>
        <dbReference type="EMBL" id="KAB2934263.1"/>
    </source>
</evidence>
<evidence type="ECO:0000256" key="8">
    <source>
        <dbReference type="ARBA" id="ARBA00022741"/>
    </source>
</evidence>
<dbReference type="GO" id="GO:0005737">
    <property type="term" value="C:cytoplasm"/>
    <property type="evidence" value="ECO:0007669"/>
    <property type="project" value="UniProtKB-SubCell"/>
</dbReference>
<dbReference type="GO" id="GO:0008817">
    <property type="term" value="F:corrinoid adenosyltransferase activity"/>
    <property type="evidence" value="ECO:0007669"/>
    <property type="project" value="UniProtKB-UniRule"/>
</dbReference>
<keyword evidence="7 15" id="KW-0808">Transferase</keyword>
<evidence type="ECO:0000256" key="10">
    <source>
        <dbReference type="ARBA" id="ARBA00031529"/>
    </source>
</evidence>
<comment type="pathway">
    <text evidence="2 15">Cofactor biosynthesis; adenosylcobalamin biosynthesis; adenosylcobalamin from cob(II)yrinate a,c-diamide: step 2/7.</text>
</comment>
<protein>
    <recommendedName>
        <fullName evidence="5 15">Corrinoid adenosyltransferase</fullName>
        <ecNumber evidence="4 15">2.5.1.17</ecNumber>
    </recommendedName>
    <alternativeName>
        <fullName evidence="10 15">Cob(II)alamin adenosyltransferase</fullName>
    </alternativeName>
    <alternativeName>
        <fullName evidence="12 15">Cob(II)yrinic acid a,c-diamide adenosyltransferase</fullName>
    </alternativeName>
    <alternativeName>
        <fullName evidence="11 15">Cobinamide/cobalamin adenosyltransferase</fullName>
    </alternativeName>
</protein>
<keyword evidence="8 15" id="KW-0547">Nucleotide-binding</keyword>
<reference evidence="17 18" key="1">
    <citation type="submission" date="2019-10" db="EMBL/GenBank/DDBJ databases">
        <title>Extracellular Electron Transfer in a Candidatus Methanoperedens spp. Enrichment Culture.</title>
        <authorList>
            <person name="Berger S."/>
            <person name="Rangel Shaw D."/>
            <person name="Berben T."/>
            <person name="In 'T Zandt M."/>
            <person name="Frank J."/>
            <person name="Reimann J."/>
            <person name="Jetten M.S.M."/>
            <person name="Welte C.U."/>
        </authorList>
    </citation>
    <scope>NUCLEOTIDE SEQUENCE [LARGE SCALE GENOMIC DNA]</scope>
    <source>
        <strain evidence="17">SB12</strain>
    </source>
</reference>
<accession>A0A833H3I2</accession>
<evidence type="ECO:0000256" key="6">
    <source>
        <dbReference type="ARBA" id="ARBA00022490"/>
    </source>
</evidence>
<evidence type="ECO:0000256" key="13">
    <source>
        <dbReference type="ARBA" id="ARBA00048555"/>
    </source>
</evidence>
<dbReference type="Proteomes" id="UP000460298">
    <property type="component" value="Unassembled WGS sequence"/>
</dbReference>
<evidence type="ECO:0000256" key="15">
    <source>
        <dbReference type="RuleBase" id="RU366026"/>
    </source>
</evidence>
<gene>
    <name evidence="17" type="ORF">F9K24_04350</name>
</gene>
<evidence type="ECO:0000256" key="11">
    <source>
        <dbReference type="ARBA" id="ARBA00033334"/>
    </source>
</evidence>
<evidence type="ECO:0000256" key="12">
    <source>
        <dbReference type="ARBA" id="ARBA00033354"/>
    </source>
</evidence>
<dbReference type="InterPro" id="IPR016030">
    <property type="entry name" value="CblAdoTrfase-like"/>
</dbReference>
<evidence type="ECO:0000256" key="4">
    <source>
        <dbReference type="ARBA" id="ARBA00012454"/>
    </source>
</evidence>
<evidence type="ECO:0000256" key="7">
    <source>
        <dbReference type="ARBA" id="ARBA00022679"/>
    </source>
</evidence>
<keyword evidence="6" id="KW-0963">Cytoplasm</keyword>
<dbReference type="EMBL" id="WBUI01000003">
    <property type="protein sequence ID" value="KAB2934263.1"/>
    <property type="molecule type" value="Genomic_DNA"/>
</dbReference>
<dbReference type="PANTHER" id="PTHR12213">
    <property type="entry name" value="CORRINOID ADENOSYLTRANSFERASE"/>
    <property type="match status" value="1"/>
</dbReference>
<evidence type="ECO:0000313" key="18">
    <source>
        <dbReference type="Proteomes" id="UP000460298"/>
    </source>
</evidence>
<dbReference type="FunFam" id="1.20.1200.10:FF:000003">
    <property type="entry name" value="ATP:cob(I)alamin adenosyltransferase"/>
    <property type="match status" value="1"/>
</dbReference>